<evidence type="ECO:0000256" key="1">
    <source>
        <dbReference type="ARBA" id="ARBA00023026"/>
    </source>
</evidence>
<evidence type="ECO:0000313" key="13">
    <source>
        <dbReference type="Proteomes" id="UP000049023"/>
    </source>
</evidence>
<dbReference type="SMR" id="A0A045HUA0"/>
<reference evidence="12 13" key="2">
    <citation type="submission" date="2015-03" db="EMBL/GenBank/DDBJ databases">
        <authorList>
            <consortium name="Pathogen Informatics"/>
        </authorList>
    </citation>
    <scope>NUCLEOTIDE SEQUENCE [LARGE SCALE GENOMIC DNA]</scope>
    <source>
        <strain evidence="4 15">Bir 185</strain>
        <strain evidence="5 13">Bir 187</strain>
        <strain evidence="7 12">G09801536</strain>
    </source>
</reference>
<feature type="domain" description="Sigma 54 modulation/S30EA ribosomal protein C-terminal" evidence="3">
    <location>
        <begin position="132"/>
        <end position="181"/>
    </location>
</feature>
<dbReference type="Proteomes" id="UP000189452">
    <property type="component" value="Chromosome"/>
</dbReference>
<accession>A0A045HUA0</accession>
<dbReference type="EMBL" id="CNFU01000348">
    <property type="protein sequence ID" value="CKR66986.1"/>
    <property type="molecule type" value="Genomic_DNA"/>
</dbReference>
<reference evidence="11 18" key="7">
    <citation type="submission" date="2018-08" db="EMBL/GenBank/DDBJ databases">
        <authorList>
            <person name="Fokvardsen B D."/>
            <person name="Norman A."/>
        </authorList>
    </citation>
    <scope>NUCLEOTIDE SEQUENCE [LARGE SCALE GENOMIC DNA]</scope>
    <source>
        <strain evidence="11 18">DKC2</strain>
    </source>
</reference>
<dbReference type="GO" id="GO:0043024">
    <property type="term" value="F:ribosomal small subunit binding"/>
    <property type="evidence" value="ECO:0007669"/>
    <property type="project" value="TreeGrafter"/>
</dbReference>
<dbReference type="Proteomes" id="UP000045842">
    <property type="component" value="Unassembled WGS sequence"/>
</dbReference>
<reference evidence="9 16" key="5">
    <citation type="submission" date="2017-02" db="EMBL/GenBank/DDBJ databases">
        <title>Protein polymorphisms may explain contrasting epidemiological fitness of two variants of a multidrug-resistant Mycobacterium tuberculosis strain.</title>
        <authorList>
            <person name="Bigi M.M."/>
            <person name="Lopez B."/>
            <person name="Blanco F.C."/>
            <person name="Sasiain M.C."/>
            <person name="De La Barrera S."/>
            <person name="Ritacco V."/>
            <person name="Bigi F."/>
            <person name="Soria M.A."/>
        </authorList>
    </citation>
    <scope>NUCLEOTIDE SEQUENCE [LARGE SCALE GENOMIC DNA]</scope>
    <source>
        <strain evidence="9 16">6548</strain>
    </source>
</reference>
<dbReference type="Proteomes" id="UP000300237">
    <property type="component" value="Chromosome"/>
</dbReference>
<evidence type="ECO:0000313" key="10">
    <source>
        <dbReference type="EMBL" id="REQ56955.1"/>
    </source>
</evidence>
<dbReference type="InterPro" id="IPR038416">
    <property type="entry name" value="Ribosom_S30AE_C_sf"/>
</dbReference>
<evidence type="ECO:0000313" key="5">
    <source>
        <dbReference type="EMBL" id="CKR66986.1"/>
    </source>
</evidence>
<dbReference type="GO" id="GO:0022627">
    <property type="term" value="C:cytosolic small ribosomal subunit"/>
    <property type="evidence" value="ECO:0007669"/>
    <property type="project" value="TreeGrafter"/>
</dbReference>
<dbReference type="Proteomes" id="UP000050139">
    <property type="component" value="Unassembled WGS sequence"/>
</dbReference>
<dbReference type="GO" id="GO:0045900">
    <property type="term" value="P:negative regulation of translational elongation"/>
    <property type="evidence" value="ECO:0007669"/>
    <property type="project" value="TreeGrafter"/>
</dbReference>
<dbReference type="Gene3D" id="3.30.505.50">
    <property type="entry name" value="Sigma 54 modulation/S30EA ribosomal protein, C-terminal domain"/>
    <property type="match status" value="2"/>
</dbReference>
<evidence type="ECO:0000313" key="11">
    <source>
        <dbReference type="EMBL" id="VCU48284.1"/>
    </source>
</evidence>
<dbReference type="InterPro" id="IPR032528">
    <property type="entry name" value="Ribosom_S30AE_C"/>
</dbReference>
<dbReference type="OMA" id="LLYPRYD"/>
<dbReference type="InterPro" id="IPR050574">
    <property type="entry name" value="HPF/YfiA_ribosome-assoc"/>
</dbReference>
<evidence type="ECO:0000313" key="17">
    <source>
        <dbReference type="Proteomes" id="UP000256381"/>
    </source>
</evidence>
<dbReference type="EMBL" id="COPH01000004">
    <property type="protein sequence ID" value="CLV60341.1"/>
    <property type="molecule type" value="Genomic_DNA"/>
</dbReference>
<evidence type="ECO:0000313" key="12">
    <source>
        <dbReference type="Proteomes" id="UP000045842"/>
    </source>
</evidence>
<gene>
    <name evidence="9" type="ORF">A4S10_00092</name>
    <name evidence="11" type="ORF">DKC2_0085</name>
    <name evidence="10" type="ORF">DSJ38_01570</name>
    <name evidence="7" type="ORF">ERS007679_00818</name>
    <name evidence="4" type="ORF">ERS027659_01315</name>
    <name evidence="5" type="ORF">ERS027661_01871</name>
    <name evidence="6" type="ORF">ERS094118_00627</name>
    <name evidence="8" type="ORF">J8J21_10880</name>
</gene>
<evidence type="ECO:0000313" key="15">
    <source>
        <dbReference type="Proteomes" id="UP000050164"/>
    </source>
</evidence>
<dbReference type="EMBL" id="LWDQ01000001">
    <property type="protein sequence ID" value="OMH57944.1"/>
    <property type="molecule type" value="Genomic_DNA"/>
</dbReference>
<evidence type="ECO:0000313" key="18">
    <source>
        <dbReference type="Proteomes" id="UP000300237"/>
    </source>
</evidence>
<evidence type="ECO:0000313" key="7">
    <source>
        <dbReference type="EMBL" id="COV00720.1"/>
    </source>
</evidence>
<evidence type="ECO:0000313" key="4">
    <source>
        <dbReference type="EMBL" id="CKR39966.1"/>
    </source>
</evidence>
<reference evidence="8 19" key="8">
    <citation type="submission" date="2021-03" db="EMBL/GenBank/DDBJ databases">
        <title>Whole Genome Sequencing of Mycobacterium tuberculosis clinical isolates from Arunachal Pradesh, India.</title>
        <authorList>
            <person name="Singh S."/>
            <person name="Mudliar S.R."/>
            <person name="Kulsum U."/>
            <person name="Rufai S.B."/>
            <person name="Singh P.K."/>
            <person name="Umpo M."/>
            <person name="Nyori M."/>
        </authorList>
    </citation>
    <scope>NUCLEOTIDE SEQUENCE [LARGE SCALE GENOMIC DNA]</scope>
    <source>
        <strain evidence="8 19">OMICS/BPL/0142/20/SP</strain>
    </source>
</reference>
<sequence>MEPKRSRLVVCAPEPSHAREFPDVAVFSGGRANASQAERLARAVGRVLADRGVTGGARVRLTMANCADGPTLVQINLQVGDTPLRAQAATAGIDDLRPALIRLDRQIVRASAQWCPRPWPDRPRRRLTTPAEALVTRRKPVVLRRATPLQAIAAMDAMDYDVHLFTDAETGEDAVVYRAGPSGLRLARQHHVFPPGWSRCRAPAGPPVPLIVNSRPTPVLTEAAAVDRAREHGLPFLFFTDQATGRGQLLYSRYDGNLGLITPTGDGVADGLA</sequence>
<dbReference type="Proteomes" id="UP000049023">
    <property type="component" value="Unassembled WGS sequence"/>
</dbReference>
<evidence type="ECO:0000256" key="2">
    <source>
        <dbReference type="ARBA" id="ARBA00067913"/>
    </source>
</evidence>
<dbReference type="EMBL" id="CNFT01000233">
    <property type="protein sequence ID" value="CKR39966.1"/>
    <property type="molecule type" value="Genomic_DNA"/>
</dbReference>
<protein>
    <recommendedName>
        <fullName evidence="2">Dormancy associated translation inhibitor</fullName>
    </recommendedName>
</protein>
<dbReference type="Proteomes" id="UP000050164">
    <property type="component" value="Unassembled WGS sequence"/>
</dbReference>
<reference evidence="6 14" key="1">
    <citation type="submission" date="2015-03" db="EMBL/GenBank/DDBJ databases">
        <authorList>
            <consortium name="Pathogen Informatics"/>
            <person name="Murphy D."/>
        </authorList>
    </citation>
    <scope>NUCLEOTIDE SEQUENCE [LARGE SCALE GENOMIC DNA]</scope>
    <source>
        <strain evidence="6 14">0268S</strain>
    </source>
</reference>
<dbReference type="Proteomes" id="UP000671119">
    <property type="component" value="Unassembled WGS sequence"/>
</dbReference>
<dbReference type="EMBL" id="CSAD01000074">
    <property type="protein sequence ID" value="COV00720.1"/>
    <property type="molecule type" value="Genomic_DNA"/>
</dbReference>
<dbReference type="EMBL" id="LR027516">
    <property type="protein sequence ID" value="VCU48284.1"/>
    <property type="molecule type" value="Genomic_DNA"/>
</dbReference>
<dbReference type="Pfam" id="PF16321">
    <property type="entry name" value="Ribosom_S30AE_C"/>
    <property type="match status" value="1"/>
</dbReference>
<keyword evidence="1" id="KW-0843">Virulence</keyword>
<proteinExistence type="predicted"/>
<evidence type="ECO:0000313" key="8">
    <source>
        <dbReference type="EMBL" id="MBP0683621.1"/>
    </source>
</evidence>
<reference evidence="10 17" key="4">
    <citation type="journal article" date="2017" name="N. Engl. J. Med.">
        <title>Transmission of Extensively Drug-Resistant Tuberculosis in South Africa.</title>
        <authorList>
            <person name="Shah N.S."/>
            <person name="Auld S.C."/>
            <person name="Brust J.C."/>
            <person name="Mathema B."/>
            <person name="Ismail N."/>
            <person name="Moodley P."/>
            <person name="Mlisana K."/>
            <person name="Allana S."/>
            <person name="Campbell A."/>
            <person name="Mthiyane T."/>
            <person name="Morris N."/>
            <person name="Mpangase P."/>
            <person name="van der Meulen H."/>
            <person name="Omar S.V."/>
            <person name="Brown T.S."/>
            <person name="Narechania A."/>
            <person name="Shaskina E."/>
            <person name="Kapwata T."/>
            <person name="Kreiswirth B."/>
            <person name="Gandhi N.R."/>
        </authorList>
    </citation>
    <scope>NUCLEOTIDE SEQUENCE [LARGE SCALE GENOMIC DNA]</scope>
    <source>
        <strain evidence="10 17">32301_S10</strain>
    </source>
</reference>
<evidence type="ECO:0000313" key="9">
    <source>
        <dbReference type="EMBL" id="OMH57944.1"/>
    </source>
</evidence>
<dbReference type="RefSeq" id="WP_003400655.1">
    <property type="nucleotide sequence ID" value="NZ_AP017901.1"/>
</dbReference>
<organism evidence="9 16">
    <name type="scientific">Mycobacterium tuberculosis</name>
    <dbReference type="NCBI Taxonomy" id="1773"/>
    <lineage>
        <taxon>Bacteria</taxon>
        <taxon>Bacillati</taxon>
        <taxon>Actinomycetota</taxon>
        <taxon>Actinomycetes</taxon>
        <taxon>Mycobacteriales</taxon>
        <taxon>Mycobacteriaceae</taxon>
        <taxon>Mycobacterium</taxon>
        <taxon>Mycobacterium tuberculosis complex</taxon>
    </lineage>
</organism>
<dbReference type="EMBL" id="JAGIZI010000014">
    <property type="protein sequence ID" value="MBP0683621.1"/>
    <property type="molecule type" value="Genomic_DNA"/>
</dbReference>
<dbReference type="PANTHER" id="PTHR33231:SF1">
    <property type="entry name" value="30S RIBOSOMAL PROTEIN"/>
    <property type="match status" value="1"/>
</dbReference>
<evidence type="ECO:0000313" key="14">
    <source>
        <dbReference type="Proteomes" id="UP000050139"/>
    </source>
</evidence>
<dbReference type="EMBL" id="QTBD01000022">
    <property type="protein sequence ID" value="REQ56955.1"/>
    <property type="molecule type" value="Genomic_DNA"/>
</dbReference>
<name>A0A045HUA0_MYCTX</name>
<dbReference type="FunFam" id="3.30.505.50:FF:000005">
    <property type="entry name" value="Dormancy associated translation inhibitor"/>
    <property type="match status" value="1"/>
</dbReference>
<reference evidence="9 16" key="3">
    <citation type="submission" date="2016-04" db="EMBL/GenBank/DDBJ databases">
        <authorList>
            <person name="Bigi M."/>
            <person name="Bigi F."/>
            <person name="Soria M.A."/>
        </authorList>
    </citation>
    <scope>NUCLEOTIDE SEQUENCE [LARGE SCALE GENOMIC DNA]</scope>
    <source>
        <strain evidence="9 16">6548</strain>
    </source>
</reference>
<reference evidence="10" key="6">
    <citation type="submission" date="2018-07" db="EMBL/GenBank/DDBJ databases">
        <authorList>
            <person name="Shah S."/>
            <person name="Brown T."/>
            <person name="Auld S."/>
            <person name="Bratton K."/>
            <person name="Narechania A."/>
            <person name="Mathema B."/>
            <person name="Gandhi N."/>
        </authorList>
    </citation>
    <scope>NUCLEOTIDE SEQUENCE</scope>
    <source>
        <strain evidence="10">32301_S10</strain>
    </source>
</reference>
<evidence type="ECO:0000259" key="3">
    <source>
        <dbReference type="Pfam" id="PF16321"/>
    </source>
</evidence>
<evidence type="ECO:0000313" key="19">
    <source>
        <dbReference type="Proteomes" id="UP000671119"/>
    </source>
</evidence>
<dbReference type="Proteomes" id="UP000256381">
    <property type="component" value="Unassembled WGS sequence"/>
</dbReference>
<evidence type="ECO:0000313" key="16">
    <source>
        <dbReference type="Proteomes" id="UP000189452"/>
    </source>
</evidence>
<dbReference type="PANTHER" id="PTHR33231">
    <property type="entry name" value="30S RIBOSOMAL PROTEIN"/>
    <property type="match status" value="1"/>
</dbReference>
<dbReference type="AlphaFoldDB" id="A0A045HUA0"/>
<evidence type="ECO:0000313" key="6">
    <source>
        <dbReference type="EMBL" id="CLV60341.1"/>
    </source>
</evidence>